<proteinExistence type="predicted"/>
<accession>A0ACC1HEI7</accession>
<dbReference type="EMBL" id="JAMZIH010006325">
    <property type="protein sequence ID" value="KAJ1674041.1"/>
    <property type="molecule type" value="Genomic_DNA"/>
</dbReference>
<gene>
    <name evidence="1" type="ORF">EV182_004086</name>
</gene>
<comment type="caution">
    <text evidence="1">The sequence shown here is derived from an EMBL/GenBank/DDBJ whole genome shotgun (WGS) entry which is preliminary data.</text>
</comment>
<evidence type="ECO:0000313" key="2">
    <source>
        <dbReference type="Proteomes" id="UP001145114"/>
    </source>
</evidence>
<protein>
    <submittedName>
        <fullName evidence="1">Uncharacterized protein</fullName>
    </submittedName>
</protein>
<sequence length="147" mass="16048">MSRYSQKFATNDVGCTHDSSGGSGGGVGSSSSDIFSDSDDVATQDWRCYYTPFGIRLMPAVGWQTATTIVDVTLAHRRPLPIVPLPDKDQRQRQQLSHKTVGRIESAIASVVRVPTTTVISPASGRHGDDDARIITHCERFELVLEM</sequence>
<name>A0ACC1HEI7_9FUNG</name>
<evidence type="ECO:0000313" key="1">
    <source>
        <dbReference type="EMBL" id="KAJ1674041.1"/>
    </source>
</evidence>
<organism evidence="1 2">
    <name type="scientific">Spiromyces aspiralis</name>
    <dbReference type="NCBI Taxonomy" id="68401"/>
    <lineage>
        <taxon>Eukaryota</taxon>
        <taxon>Fungi</taxon>
        <taxon>Fungi incertae sedis</taxon>
        <taxon>Zoopagomycota</taxon>
        <taxon>Kickxellomycotina</taxon>
        <taxon>Kickxellomycetes</taxon>
        <taxon>Kickxellales</taxon>
        <taxon>Kickxellaceae</taxon>
        <taxon>Spiromyces</taxon>
    </lineage>
</organism>
<reference evidence="1" key="1">
    <citation type="submission" date="2022-06" db="EMBL/GenBank/DDBJ databases">
        <title>Phylogenomic reconstructions and comparative analyses of Kickxellomycotina fungi.</title>
        <authorList>
            <person name="Reynolds N.K."/>
            <person name="Stajich J.E."/>
            <person name="Barry K."/>
            <person name="Grigoriev I.V."/>
            <person name="Crous P."/>
            <person name="Smith M.E."/>
        </authorList>
    </citation>
    <scope>NUCLEOTIDE SEQUENCE</scope>
    <source>
        <strain evidence="1">RSA 2271</strain>
    </source>
</reference>
<keyword evidence="2" id="KW-1185">Reference proteome</keyword>
<dbReference type="Proteomes" id="UP001145114">
    <property type="component" value="Unassembled WGS sequence"/>
</dbReference>